<proteinExistence type="predicted"/>
<dbReference type="EMBL" id="JAUTXU010000117">
    <property type="protein sequence ID" value="KAK3706739.1"/>
    <property type="molecule type" value="Genomic_DNA"/>
</dbReference>
<keyword evidence="2" id="KW-1185">Reference proteome</keyword>
<accession>A0ACC3N096</accession>
<dbReference type="Proteomes" id="UP001281147">
    <property type="component" value="Unassembled WGS sequence"/>
</dbReference>
<protein>
    <submittedName>
        <fullName evidence="1">Uncharacterized protein</fullName>
    </submittedName>
</protein>
<reference evidence="1" key="1">
    <citation type="submission" date="2023-07" db="EMBL/GenBank/DDBJ databases">
        <title>Black Yeasts Isolated from many extreme environments.</title>
        <authorList>
            <person name="Coleine C."/>
            <person name="Stajich J.E."/>
            <person name="Selbmann L."/>
        </authorList>
    </citation>
    <scope>NUCLEOTIDE SEQUENCE</scope>
    <source>
        <strain evidence="1">CCFEE 5714</strain>
    </source>
</reference>
<comment type="caution">
    <text evidence="1">The sequence shown here is derived from an EMBL/GenBank/DDBJ whole genome shotgun (WGS) entry which is preliminary data.</text>
</comment>
<evidence type="ECO:0000313" key="1">
    <source>
        <dbReference type="EMBL" id="KAK3706739.1"/>
    </source>
</evidence>
<evidence type="ECO:0000313" key="2">
    <source>
        <dbReference type="Proteomes" id="UP001281147"/>
    </source>
</evidence>
<sequence length="294" mass="33006">MAIIDDLPGVRVEIMVDGNVLKEYEDHDLEEDERTITRYVEAVSGQVFAVAVTLPPDCQFKGDFIVFRIHTDGKRVDAWCCHESSTRSRYVMSDGRMKPDEDTKVKELGTLEVQVLHRLKGPKYRSAPRHAPTSSGEFVSEKAFEDQAISHSIGYVGAAPSETSAAMTTVWRRKNSRVPGEPKPAATFKFCYRSNAALREMLIIPRTPTPPPLEELDVEAMSQDQLKEMQRQLQGVQTSMIKVKREATDDSPRPRKKVRPGRGDTQLEFAEDGKVREASTDTLEAAGREVIELD</sequence>
<name>A0ACC3N096_9PEZI</name>
<organism evidence="1 2">
    <name type="scientific">Vermiconidia calcicola</name>
    <dbReference type="NCBI Taxonomy" id="1690605"/>
    <lineage>
        <taxon>Eukaryota</taxon>
        <taxon>Fungi</taxon>
        <taxon>Dikarya</taxon>
        <taxon>Ascomycota</taxon>
        <taxon>Pezizomycotina</taxon>
        <taxon>Dothideomycetes</taxon>
        <taxon>Dothideomycetidae</taxon>
        <taxon>Mycosphaerellales</taxon>
        <taxon>Extremaceae</taxon>
        <taxon>Vermiconidia</taxon>
    </lineage>
</organism>
<gene>
    <name evidence="1" type="ORF">LTR37_012584</name>
</gene>